<dbReference type="PRINTS" id="PR00868">
    <property type="entry name" value="DNAPOLI"/>
</dbReference>
<proteinExistence type="predicted"/>
<dbReference type="Proteomes" id="UP000823749">
    <property type="component" value="Chromosome 8"/>
</dbReference>
<dbReference type="GO" id="GO:0003677">
    <property type="term" value="F:DNA binding"/>
    <property type="evidence" value="ECO:0007669"/>
    <property type="project" value="InterPro"/>
</dbReference>
<evidence type="ECO:0000313" key="2">
    <source>
        <dbReference type="EMBL" id="KAG5535679.1"/>
    </source>
</evidence>
<gene>
    <name evidence="2" type="ORF">RHGRI_023444</name>
</gene>
<keyword evidence="3" id="KW-1185">Reference proteome</keyword>
<dbReference type="Gene3D" id="3.30.420.10">
    <property type="entry name" value="Ribonuclease H-like superfamily/Ribonuclease H"/>
    <property type="match status" value="1"/>
</dbReference>
<protein>
    <recommendedName>
        <fullName evidence="1">DNA-directed DNA polymerase family A palm domain-containing protein</fullName>
    </recommendedName>
</protein>
<dbReference type="GO" id="GO:0006261">
    <property type="term" value="P:DNA-templated DNA replication"/>
    <property type="evidence" value="ECO:0007669"/>
    <property type="project" value="InterPro"/>
</dbReference>
<dbReference type="InterPro" id="IPR036397">
    <property type="entry name" value="RNaseH_sf"/>
</dbReference>
<dbReference type="AlphaFoldDB" id="A0AAV6J828"/>
<dbReference type="EMBL" id="JACTNZ010000008">
    <property type="protein sequence ID" value="KAG5535679.1"/>
    <property type="molecule type" value="Genomic_DNA"/>
</dbReference>
<dbReference type="PANTHER" id="PTHR10133:SF62">
    <property type="entry name" value="DNA POLYMERASE THETA"/>
    <property type="match status" value="1"/>
</dbReference>
<accession>A0AAV6J828</accession>
<dbReference type="SUPFAM" id="SSF56672">
    <property type="entry name" value="DNA/RNA polymerases"/>
    <property type="match status" value="1"/>
</dbReference>
<dbReference type="GO" id="GO:0003887">
    <property type="term" value="F:DNA-directed DNA polymerase activity"/>
    <property type="evidence" value="ECO:0007669"/>
    <property type="project" value="InterPro"/>
</dbReference>
<dbReference type="InterPro" id="IPR043502">
    <property type="entry name" value="DNA/RNA_pol_sf"/>
</dbReference>
<dbReference type="SMART" id="SM00482">
    <property type="entry name" value="POLAc"/>
    <property type="match status" value="1"/>
</dbReference>
<comment type="caution">
    <text evidence="2">The sequence shown here is derived from an EMBL/GenBank/DDBJ whole genome shotgun (WGS) entry which is preliminary data.</text>
</comment>
<feature type="domain" description="DNA-directed DNA polymerase family A palm" evidence="1">
    <location>
        <begin position="432"/>
        <end position="562"/>
    </location>
</feature>
<dbReference type="PANTHER" id="PTHR10133">
    <property type="entry name" value="DNA POLYMERASE I"/>
    <property type="match status" value="1"/>
</dbReference>
<reference evidence="2" key="1">
    <citation type="submission" date="2020-08" db="EMBL/GenBank/DDBJ databases">
        <title>Plant Genome Project.</title>
        <authorList>
            <person name="Zhang R.-G."/>
        </authorList>
    </citation>
    <scope>NUCLEOTIDE SEQUENCE</scope>
    <source>
        <strain evidence="2">WSP0</strain>
        <tissue evidence="2">Leaf</tissue>
    </source>
</reference>
<dbReference type="Pfam" id="PF00476">
    <property type="entry name" value="DNA_pol_A"/>
    <property type="match status" value="1"/>
</dbReference>
<dbReference type="InterPro" id="IPR002298">
    <property type="entry name" value="DNA_polymerase_A"/>
</dbReference>
<organism evidence="2 3">
    <name type="scientific">Rhododendron griersonianum</name>
    <dbReference type="NCBI Taxonomy" id="479676"/>
    <lineage>
        <taxon>Eukaryota</taxon>
        <taxon>Viridiplantae</taxon>
        <taxon>Streptophyta</taxon>
        <taxon>Embryophyta</taxon>
        <taxon>Tracheophyta</taxon>
        <taxon>Spermatophyta</taxon>
        <taxon>Magnoliopsida</taxon>
        <taxon>eudicotyledons</taxon>
        <taxon>Gunneridae</taxon>
        <taxon>Pentapetalae</taxon>
        <taxon>asterids</taxon>
        <taxon>Ericales</taxon>
        <taxon>Ericaceae</taxon>
        <taxon>Ericoideae</taxon>
        <taxon>Rhodoreae</taxon>
        <taxon>Rhododendron</taxon>
    </lineage>
</organism>
<dbReference type="Gene3D" id="1.10.150.20">
    <property type="entry name" value="5' to 3' exonuclease, C-terminal subdomain"/>
    <property type="match status" value="1"/>
</dbReference>
<evidence type="ECO:0000259" key="1">
    <source>
        <dbReference type="SMART" id="SM00482"/>
    </source>
</evidence>
<dbReference type="GO" id="GO:0006302">
    <property type="term" value="P:double-strand break repair"/>
    <property type="evidence" value="ECO:0007669"/>
    <property type="project" value="TreeGrafter"/>
</dbReference>
<sequence>MAGTNEFHQNIFLGPKRLYNTKDRQIEGTNAVEGPVILDEKNTTVNHIGNAVTSSSGPLLITGNENRTFEEYHERVEQERHDAEIACFVSKENASDKGPVSAVNTSGGFDSFLDLWDTAQEFYFDVHFSKRPKENSSVPFEIHGIAICWENSPVYYVNLPKDLFWFKRRNDTLSMTISGDDVLPPKHRFEFAMQRWNRIVMIMGRKDVKKFTWNLKVQIQVFKVPAVSIQRLVFVRDGLDMCIVAWILWPDKERSSNSNLEKEVKKRLSSEAAAAASRRGRWKNQMRIAAHNGCCRRVNILAVMEVWGIDIANVLYGRLMLPIPEGSNRAKQHPSTDKHCLDLLRHEHPSIPVVKEHRSLAKLLNCTLGSICLLASLSIRTQKYTLHGHWLQTSTATGRLSMEESNLQCVEHMVEFENDKDGDDSNVDCYCINARYFFLPTEDNWLLLAADYFQIELRIIALFSKDTALIELLSKSHGDIFSMIAAKWTEKEESIVTSQERDQTKILVYGILYGMGPNTLSEQLNCSLDYATEKIQNFKRCFPGVASWFQEAVTSCRQKGLS</sequence>
<dbReference type="InterPro" id="IPR001098">
    <property type="entry name" value="DNA-dir_DNA_pol_A_palm_dom"/>
</dbReference>
<name>A0AAV6J828_9ERIC</name>
<evidence type="ECO:0000313" key="3">
    <source>
        <dbReference type="Proteomes" id="UP000823749"/>
    </source>
</evidence>